<evidence type="ECO:0008006" key="4">
    <source>
        <dbReference type="Google" id="ProtNLM"/>
    </source>
</evidence>
<gene>
    <name evidence="2" type="ORF">F387_02041</name>
</gene>
<accession>L8XWI2</accession>
<dbReference type="HOGENOM" id="CLU_138441_0_0_6"/>
<dbReference type="AlphaFoldDB" id="L8XWI2"/>
<protein>
    <recommendedName>
        <fullName evidence="4">Helix-turn-helix domain-containing protein</fullName>
    </recommendedName>
</protein>
<comment type="caution">
    <text evidence="2">The sequence shown here is derived from an EMBL/GenBank/DDBJ whole genome shotgun (WGS) entry which is preliminary data.</text>
</comment>
<name>L8XWI2_9GAMM</name>
<evidence type="ECO:0000313" key="3">
    <source>
        <dbReference type="Proteomes" id="UP000011617"/>
    </source>
</evidence>
<dbReference type="EMBL" id="AOBV01000024">
    <property type="protein sequence ID" value="ELV07164.1"/>
    <property type="molecule type" value="Genomic_DNA"/>
</dbReference>
<dbReference type="OrthoDB" id="962262at2"/>
<organism evidence="2 3">
    <name type="scientific">Wohlfahrtiimonas chitiniclastica SH04</name>
    <dbReference type="NCBI Taxonomy" id="1261130"/>
    <lineage>
        <taxon>Bacteria</taxon>
        <taxon>Pseudomonadati</taxon>
        <taxon>Pseudomonadota</taxon>
        <taxon>Gammaproteobacteria</taxon>
        <taxon>Cardiobacteriales</taxon>
        <taxon>Ignatzschineriaceae</taxon>
        <taxon>Wohlfahrtiimonas</taxon>
    </lineage>
</organism>
<keyword evidence="3" id="KW-1185">Reference proteome</keyword>
<evidence type="ECO:0000256" key="1">
    <source>
        <dbReference type="SAM" id="Coils"/>
    </source>
</evidence>
<sequence length="125" mass="14324">MAIVSISEAARLTGKTRATIHRHINTGKLSKTKNDTGSIGIDTSELIRVYNIKIDTSDTCIDTVKIEQRDTDELNTLKIRLEVLEAENHHLKDHVDSLKQVMLMLEHREQKQEKSSSWLSRLFNK</sequence>
<dbReference type="Proteomes" id="UP000011617">
    <property type="component" value="Unassembled WGS sequence"/>
</dbReference>
<reference evidence="2 3" key="1">
    <citation type="journal article" date="2013" name="Genome Announc.">
        <title>Complete Genome Sequence of Wohlfahrtiimonas chitiniclastica Strain SH04, Isolated from Chrysomya megacephala Collected from Pudong International Airport in China.</title>
        <authorList>
            <person name="Cao X.M."/>
            <person name="Chen T."/>
            <person name="Xu L.Z."/>
            <person name="Yao L.S."/>
            <person name="Qi J."/>
            <person name="Zhang X.L."/>
            <person name="Yan Q.L."/>
            <person name="Deng Y.H."/>
            <person name="Guo T.Y."/>
            <person name="Wang J."/>
            <person name="Hu K.X."/>
            <person name="Xu B.L."/>
        </authorList>
    </citation>
    <scope>NUCLEOTIDE SEQUENCE [LARGE SCALE GENOMIC DNA]</scope>
    <source>
        <strain evidence="2 3">SH04</strain>
    </source>
</reference>
<evidence type="ECO:0000313" key="2">
    <source>
        <dbReference type="EMBL" id="ELV07164.1"/>
    </source>
</evidence>
<feature type="coiled-coil region" evidence="1">
    <location>
        <begin position="67"/>
        <end position="101"/>
    </location>
</feature>
<proteinExistence type="predicted"/>
<dbReference type="RefSeq" id="WP_008317009.1">
    <property type="nucleotide sequence ID" value="NZ_KB372794.1"/>
</dbReference>
<keyword evidence="1" id="KW-0175">Coiled coil</keyword>